<sequence length="264" mass="30629">MAPTTFPLLFLPVLLTVAHGVPPIKLPPPINNMQATGMGLQYCTLPKSGSTITKIVLCELELAYRRKPQRMMSGKNMSGNTVCTNNKWFLKSQVRRWNPRQPGVKFTLFRHPVDRVISVYGDMCGRKHFCKQMSINQFVKNLYFLYRGRNNFPGHKAVHLRYHAMPQAAFCNLKGQAKNFAIVKYNSDKARMKRQLHRIFVMAKVPPHLSQRALRHITQSSTEHANKNHARKSDLKEKVLNNPQTMKYLQAIYHDDFRIWRTLK</sequence>
<dbReference type="InterPro" id="IPR005331">
    <property type="entry name" value="Sulfotransferase"/>
</dbReference>
<evidence type="ECO:0008006" key="5">
    <source>
        <dbReference type="Google" id="ProtNLM"/>
    </source>
</evidence>
<feature type="non-terminal residue" evidence="3">
    <location>
        <position position="264"/>
    </location>
</feature>
<feature type="region of interest" description="Disordered" evidence="1">
    <location>
        <begin position="220"/>
        <end position="239"/>
    </location>
</feature>
<feature type="signal peptide" evidence="2">
    <location>
        <begin position="1"/>
        <end position="20"/>
    </location>
</feature>
<organism evidence="3 4">
    <name type="scientific">Mesorhabditis spiculigera</name>
    <dbReference type="NCBI Taxonomy" id="96644"/>
    <lineage>
        <taxon>Eukaryota</taxon>
        <taxon>Metazoa</taxon>
        <taxon>Ecdysozoa</taxon>
        <taxon>Nematoda</taxon>
        <taxon>Chromadorea</taxon>
        <taxon>Rhabditida</taxon>
        <taxon>Rhabditina</taxon>
        <taxon>Rhabditomorpha</taxon>
        <taxon>Rhabditoidea</taxon>
        <taxon>Rhabditidae</taxon>
        <taxon>Mesorhabditinae</taxon>
        <taxon>Mesorhabditis</taxon>
    </lineage>
</organism>
<accession>A0AA36FVS3</accession>
<proteinExistence type="predicted"/>
<dbReference type="Gene3D" id="3.40.50.300">
    <property type="entry name" value="P-loop containing nucleotide triphosphate hydrolases"/>
    <property type="match status" value="1"/>
</dbReference>
<reference evidence="3" key="1">
    <citation type="submission" date="2023-06" db="EMBL/GenBank/DDBJ databases">
        <authorList>
            <person name="Delattre M."/>
        </authorList>
    </citation>
    <scope>NUCLEOTIDE SEQUENCE</scope>
    <source>
        <strain evidence="3">AF72</strain>
    </source>
</reference>
<dbReference type="GO" id="GO:0050650">
    <property type="term" value="P:chondroitin sulfate proteoglycan biosynthetic process"/>
    <property type="evidence" value="ECO:0007669"/>
    <property type="project" value="InterPro"/>
</dbReference>
<evidence type="ECO:0000313" key="4">
    <source>
        <dbReference type="Proteomes" id="UP001177023"/>
    </source>
</evidence>
<dbReference type="GO" id="GO:0047756">
    <property type="term" value="F:chondroitin 4-sulfotransferase activity"/>
    <property type="evidence" value="ECO:0007669"/>
    <property type="project" value="InterPro"/>
</dbReference>
<name>A0AA36FVS3_9BILA</name>
<dbReference type="GO" id="GO:0016020">
    <property type="term" value="C:membrane"/>
    <property type="evidence" value="ECO:0007669"/>
    <property type="project" value="InterPro"/>
</dbReference>
<dbReference type="InterPro" id="IPR027417">
    <property type="entry name" value="P-loop_NTPase"/>
</dbReference>
<dbReference type="EMBL" id="CATQJA010002039">
    <property type="protein sequence ID" value="CAJ0569501.1"/>
    <property type="molecule type" value="Genomic_DNA"/>
</dbReference>
<dbReference type="Proteomes" id="UP001177023">
    <property type="component" value="Unassembled WGS sequence"/>
</dbReference>
<dbReference type="Pfam" id="PF03567">
    <property type="entry name" value="Sulfotransfer_2"/>
    <property type="match status" value="1"/>
</dbReference>
<evidence type="ECO:0000313" key="3">
    <source>
        <dbReference type="EMBL" id="CAJ0569501.1"/>
    </source>
</evidence>
<dbReference type="AlphaFoldDB" id="A0AA36FVS3"/>
<dbReference type="SUPFAM" id="SSF52540">
    <property type="entry name" value="P-loop containing nucleoside triphosphate hydrolases"/>
    <property type="match status" value="1"/>
</dbReference>
<dbReference type="PANTHER" id="PTHR22900:SF5">
    <property type="entry name" value="PROTEIN CBG14245"/>
    <property type="match status" value="1"/>
</dbReference>
<dbReference type="PANTHER" id="PTHR22900">
    <property type="entry name" value="PROTEIN CBG14245-RELATED"/>
    <property type="match status" value="1"/>
</dbReference>
<evidence type="ECO:0000256" key="1">
    <source>
        <dbReference type="SAM" id="MobiDB-lite"/>
    </source>
</evidence>
<protein>
    <recommendedName>
        <fullName evidence="5">Sulfotransferase</fullName>
    </recommendedName>
</protein>
<evidence type="ECO:0000256" key="2">
    <source>
        <dbReference type="SAM" id="SignalP"/>
    </source>
</evidence>
<keyword evidence="2" id="KW-0732">Signal</keyword>
<comment type="caution">
    <text evidence="3">The sequence shown here is derived from an EMBL/GenBank/DDBJ whole genome shotgun (WGS) entry which is preliminary data.</text>
</comment>
<feature type="chain" id="PRO_5041270915" description="Sulfotransferase" evidence="2">
    <location>
        <begin position="21"/>
        <end position="264"/>
    </location>
</feature>
<gene>
    <name evidence="3" type="ORF">MSPICULIGERA_LOCUS7979</name>
</gene>
<dbReference type="InterPro" id="IPR007669">
    <property type="entry name" value="Chst-1-like"/>
</dbReference>
<dbReference type="GO" id="GO:1902884">
    <property type="term" value="P:positive regulation of response to oxidative stress"/>
    <property type="evidence" value="ECO:0007669"/>
    <property type="project" value="InterPro"/>
</dbReference>
<keyword evidence="4" id="KW-1185">Reference proteome</keyword>